<proteinExistence type="predicted"/>
<gene>
    <name evidence="2" type="ORF">I6E12_10185</name>
</gene>
<dbReference type="SUPFAM" id="SSF109604">
    <property type="entry name" value="HD-domain/PDEase-like"/>
    <property type="match status" value="1"/>
</dbReference>
<dbReference type="Pfam" id="PF01966">
    <property type="entry name" value="HD"/>
    <property type="match status" value="1"/>
</dbReference>
<comment type="caution">
    <text evidence="2">The sequence shown here is derived from an EMBL/GenBank/DDBJ whole genome shotgun (WGS) entry which is preliminary data.</text>
</comment>
<dbReference type="CDD" id="cd00077">
    <property type="entry name" value="HDc"/>
    <property type="match status" value="1"/>
</dbReference>
<organism evidence="2 3">
    <name type="scientific">Xylanibacter brevis</name>
    <dbReference type="NCBI Taxonomy" id="83231"/>
    <lineage>
        <taxon>Bacteria</taxon>
        <taxon>Pseudomonadati</taxon>
        <taxon>Bacteroidota</taxon>
        <taxon>Bacteroidia</taxon>
        <taxon>Bacteroidales</taxon>
        <taxon>Prevotellaceae</taxon>
        <taxon>Xylanibacter</taxon>
    </lineage>
</organism>
<evidence type="ECO:0000313" key="3">
    <source>
        <dbReference type="Proteomes" id="UP001200470"/>
    </source>
</evidence>
<protein>
    <submittedName>
        <fullName evidence="2">HD domain-containing protein</fullName>
    </submittedName>
</protein>
<reference evidence="2 3" key="1">
    <citation type="submission" date="2020-12" db="EMBL/GenBank/DDBJ databases">
        <title>Whole genome sequences of gut porcine anaerobes.</title>
        <authorList>
            <person name="Kubasova T."/>
            <person name="Jahodarova E."/>
            <person name="Rychlik I."/>
        </authorList>
    </citation>
    <scope>NUCLEOTIDE SEQUENCE [LARGE SCALE GENOMIC DNA]</scope>
    <source>
        <strain evidence="2 3">An925</strain>
    </source>
</reference>
<keyword evidence="3" id="KW-1185">Reference proteome</keyword>
<dbReference type="PANTHER" id="PTHR11373:SF4">
    <property type="entry name" value="DEOXYNUCLEOSIDE TRIPHOSPHATE TRIPHOSPHOHYDROLASE SAMHD1"/>
    <property type="match status" value="1"/>
</dbReference>
<dbReference type="InterPro" id="IPR050135">
    <property type="entry name" value="dGTPase-like"/>
</dbReference>
<dbReference type="SMART" id="SM00471">
    <property type="entry name" value="HDc"/>
    <property type="match status" value="1"/>
</dbReference>
<dbReference type="RefSeq" id="WP_301638466.1">
    <property type="nucleotide sequence ID" value="NZ_JADYTN010000025.1"/>
</dbReference>
<sequence>MNGYSIINDPVFGFIKIGKGLHYDIVQHQLFQRLNRINQLGLASVVYPGARHTRFQHSIGAYHLMSEAIKSLLEKGVYIFDMEAEAVLAAILMHDIGHGPFSHALENTLIHDISHEEISMMMMERMNEDFHGALNLAISIFKDEYHNKIFHQLISSQLDMDRLDYLRRDSFFTGVTEGNIGSDRIIKMLNVVDEQLVVESKGIYSIENYLTTRRLMYWQVYLHKTAVGYEKVLINTLRRAKDLVRKGNSLFAPPALAYFLNNDISAEDFRTQSAALRQYADLDDCDIWSTLKVWRYNEDKILSTLATDMLDRRLFKVEVLENAPDKHTINEIRKNIADTLDISLEETEYMVSVAEIGKDMYNPEDDSIGILYKDGTVKDISEASEILNVQLLSKKIRKYYLCYQRV</sequence>
<dbReference type="PROSITE" id="PS51831">
    <property type="entry name" value="HD"/>
    <property type="match status" value="1"/>
</dbReference>
<dbReference type="InterPro" id="IPR045509">
    <property type="entry name" value="HD_assoc_2"/>
</dbReference>
<dbReference type="PANTHER" id="PTHR11373">
    <property type="entry name" value="DEOXYNUCLEOSIDE TRIPHOSPHATE TRIPHOSPHOHYDROLASE"/>
    <property type="match status" value="1"/>
</dbReference>
<evidence type="ECO:0000313" key="2">
    <source>
        <dbReference type="EMBL" id="MCF2564477.1"/>
    </source>
</evidence>
<accession>A0ABS9CIB0</accession>
<dbReference type="EMBL" id="JADYTN010000025">
    <property type="protein sequence ID" value="MCF2564477.1"/>
    <property type="molecule type" value="Genomic_DNA"/>
</dbReference>
<dbReference type="Proteomes" id="UP001200470">
    <property type="component" value="Unassembled WGS sequence"/>
</dbReference>
<dbReference type="Gene3D" id="1.10.3210.10">
    <property type="entry name" value="Hypothetical protein af1432"/>
    <property type="match status" value="1"/>
</dbReference>
<dbReference type="Pfam" id="PF19276">
    <property type="entry name" value="HD_assoc_2"/>
    <property type="match status" value="1"/>
</dbReference>
<dbReference type="InterPro" id="IPR006674">
    <property type="entry name" value="HD_domain"/>
</dbReference>
<feature type="domain" description="HD" evidence="1">
    <location>
        <begin position="54"/>
        <end position="166"/>
    </location>
</feature>
<name>A0ABS9CIB0_9BACT</name>
<evidence type="ECO:0000259" key="1">
    <source>
        <dbReference type="PROSITE" id="PS51831"/>
    </source>
</evidence>
<dbReference type="InterPro" id="IPR003607">
    <property type="entry name" value="HD/PDEase_dom"/>
</dbReference>